<dbReference type="AlphaFoldDB" id="A0A2N5MZZ6"/>
<dbReference type="NCBIfam" id="NF009093">
    <property type="entry name" value="PRK12429.1"/>
    <property type="match status" value="1"/>
</dbReference>
<dbReference type="Proteomes" id="UP000234789">
    <property type="component" value="Unassembled WGS sequence"/>
</dbReference>
<dbReference type="Gene3D" id="3.40.50.720">
    <property type="entry name" value="NAD(P)-binding Rossmann-like Domain"/>
    <property type="match status" value="1"/>
</dbReference>
<dbReference type="InterPro" id="IPR002347">
    <property type="entry name" value="SDR_fam"/>
</dbReference>
<dbReference type="InterPro" id="IPR050259">
    <property type="entry name" value="SDR"/>
</dbReference>
<evidence type="ECO:0000256" key="1">
    <source>
        <dbReference type="ARBA" id="ARBA00006484"/>
    </source>
</evidence>
<name>A0A2N5MZZ6_9BACL</name>
<organism evidence="4 5">
    <name type="scientific">Paenibacillus pasadenensis</name>
    <dbReference type="NCBI Taxonomy" id="217090"/>
    <lineage>
        <taxon>Bacteria</taxon>
        <taxon>Bacillati</taxon>
        <taxon>Bacillota</taxon>
        <taxon>Bacilli</taxon>
        <taxon>Bacillales</taxon>
        <taxon>Paenibacillaceae</taxon>
        <taxon>Paenibacillus</taxon>
    </lineage>
</organism>
<protein>
    <submittedName>
        <fullName evidence="4">D-beta-hydroxybutyrate dehydrogenase</fullName>
        <ecNumber evidence="4">1.1.1.30</ecNumber>
    </submittedName>
</protein>
<dbReference type="InterPro" id="IPR020904">
    <property type="entry name" value="Sc_DH/Rdtase_CS"/>
</dbReference>
<feature type="domain" description="Ketoreductase" evidence="3">
    <location>
        <begin position="8"/>
        <end position="187"/>
    </location>
</feature>
<sequence>MQPEMKGRVALVTGAASGIGLEIARKLSAEGAAVVLTDIRGEAAEQAAASLQDVGGECLGLACDVTDEGQYAQAIARAEAAYGRLDILVNNAGLQHVAPIEEFPVEKFDFMLRVMLTGAFIGIKHAFPIMKRQQYGRILNMASINGVIGFAGKAAYNSAKHGLIGLTKVAALEGAAHNITVNALCPGYVDTPLVRGQLEDLSRTRGVPLERVLEDVLYSLIPQKRLLSVEEIADFASLIAGDRMRGVTGATLLIDGGYTAQ</sequence>
<dbReference type="PROSITE" id="PS00061">
    <property type="entry name" value="ADH_SHORT"/>
    <property type="match status" value="1"/>
</dbReference>
<dbReference type="FunFam" id="3.40.50.720:FF:000084">
    <property type="entry name" value="Short-chain dehydrogenase reductase"/>
    <property type="match status" value="1"/>
</dbReference>
<dbReference type="PANTHER" id="PTHR42879:SF2">
    <property type="entry name" value="3-OXOACYL-[ACYL-CARRIER-PROTEIN] REDUCTASE FABG"/>
    <property type="match status" value="1"/>
</dbReference>
<evidence type="ECO:0000313" key="4">
    <source>
        <dbReference type="EMBL" id="PLT43656.1"/>
    </source>
</evidence>
<dbReference type="InterPro" id="IPR057326">
    <property type="entry name" value="KR_dom"/>
</dbReference>
<dbReference type="PANTHER" id="PTHR42879">
    <property type="entry name" value="3-OXOACYL-(ACYL-CARRIER-PROTEIN) REDUCTASE"/>
    <property type="match status" value="1"/>
</dbReference>
<dbReference type="OrthoDB" id="306388at2"/>
<dbReference type="PRINTS" id="PR00080">
    <property type="entry name" value="SDRFAMILY"/>
</dbReference>
<comment type="similarity">
    <text evidence="1">Belongs to the short-chain dehydrogenases/reductases (SDR) family.</text>
</comment>
<evidence type="ECO:0000313" key="5">
    <source>
        <dbReference type="Proteomes" id="UP000234789"/>
    </source>
</evidence>
<dbReference type="InterPro" id="IPR036291">
    <property type="entry name" value="NAD(P)-bd_dom_sf"/>
</dbReference>
<gene>
    <name evidence="4" type="ORF">B8V81_2087</name>
</gene>
<accession>A0A2N5MZZ6</accession>
<evidence type="ECO:0000256" key="2">
    <source>
        <dbReference type="ARBA" id="ARBA00023002"/>
    </source>
</evidence>
<dbReference type="GO" id="GO:0008206">
    <property type="term" value="P:bile acid metabolic process"/>
    <property type="evidence" value="ECO:0007669"/>
    <property type="project" value="UniProtKB-ARBA"/>
</dbReference>
<dbReference type="InterPro" id="IPR011294">
    <property type="entry name" value="3-OHbutyrate_DH"/>
</dbReference>
<dbReference type="RefSeq" id="WP_028600701.1">
    <property type="nucleotide sequence ID" value="NZ_BIMM01000014.1"/>
</dbReference>
<dbReference type="PRINTS" id="PR00081">
    <property type="entry name" value="GDHRDH"/>
</dbReference>
<dbReference type="NCBIfam" id="TIGR01963">
    <property type="entry name" value="PHB_DH"/>
    <property type="match status" value="1"/>
</dbReference>
<dbReference type="EMBL" id="NFEZ01000004">
    <property type="protein sequence ID" value="PLT43656.1"/>
    <property type="molecule type" value="Genomic_DNA"/>
</dbReference>
<dbReference type="Pfam" id="PF13561">
    <property type="entry name" value="adh_short_C2"/>
    <property type="match status" value="1"/>
</dbReference>
<proteinExistence type="inferred from homology"/>
<comment type="caution">
    <text evidence="4">The sequence shown here is derived from an EMBL/GenBank/DDBJ whole genome shotgun (WGS) entry which is preliminary data.</text>
</comment>
<dbReference type="SMART" id="SM00822">
    <property type="entry name" value="PKS_KR"/>
    <property type="match status" value="1"/>
</dbReference>
<keyword evidence="5" id="KW-1185">Reference proteome</keyword>
<keyword evidence="2 4" id="KW-0560">Oxidoreductase</keyword>
<evidence type="ECO:0000259" key="3">
    <source>
        <dbReference type="SMART" id="SM00822"/>
    </source>
</evidence>
<reference evidence="4 5" key="1">
    <citation type="submission" date="2017-05" db="EMBL/GenBank/DDBJ databases">
        <title>Functional genome analysis of Paenibacillus pasadenensis strain R16: insights on endophytic life style and antifungal activity.</title>
        <authorList>
            <person name="Passera A."/>
            <person name="Marcolungo L."/>
            <person name="Casati P."/>
            <person name="Brasca M."/>
            <person name="Quaglino F."/>
            <person name="Delledonne M."/>
        </authorList>
    </citation>
    <scope>NUCLEOTIDE SEQUENCE [LARGE SCALE GENOMIC DNA]</scope>
    <source>
        <strain evidence="4 5">R16</strain>
    </source>
</reference>
<dbReference type="EC" id="1.1.1.30" evidence="4"/>
<dbReference type="SUPFAM" id="SSF51735">
    <property type="entry name" value="NAD(P)-binding Rossmann-fold domains"/>
    <property type="match status" value="1"/>
</dbReference>
<dbReference type="GO" id="GO:0003858">
    <property type="term" value="F:3-hydroxybutyrate dehydrogenase activity"/>
    <property type="evidence" value="ECO:0007669"/>
    <property type="project" value="UniProtKB-EC"/>
</dbReference>